<keyword evidence="2" id="KW-0812">Transmembrane</keyword>
<reference evidence="4" key="2">
    <citation type="submission" date="2025-08" db="UniProtKB">
        <authorList>
            <consortium name="Ensembl"/>
        </authorList>
    </citation>
    <scope>IDENTIFICATION</scope>
    <source>
        <strain evidence="4">2N</strain>
    </source>
</reference>
<name>H0VZL1_CAVPO</name>
<dbReference type="RefSeq" id="XP_023415887.1">
    <property type="nucleotide sequence ID" value="XM_023560119.2"/>
</dbReference>
<dbReference type="RefSeq" id="XP_063105078.1">
    <property type="nucleotide sequence ID" value="XM_063249008.1"/>
</dbReference>
<dbReference type="PANTHER" id="PTHR28673">
    <property type="entry name" value="TRANSMEMBRANE PROTEIN 108"/>
    <property type="match status" value="1"/>
</dbReference>
<organism evidence="4 5">
    <name type="scientific">Cavia porcellus</name>
    <name type="common">Guinea pig</name>
    <dbReference type="NCBI Taxonomy" id="10141"/>
    <lineage>
        <taxon>Eukaryota</taxon>
        <taxon>Metazoa</taxon>
        <taxon>Chordata</taxon>
        <taxon>Craniata</taxon>
        <taxon>Vertebrata</taxon>
        <taxon>Euteleostomi</taxon>
        <taxon>Mammalia</taxon>
        <taxon>Eutheria</taxon>
        <taxon>Euarchontoglires</taxon>
        <taxon>Glires</taxon>
        <taxon>Rodentia</taxon>
        <taxon>Hystricomorpha</taxon>
        <taxon>Caviidae</taxon>
        <taxon>Cavia</taxon>
    </lineage>
</organism>
<evidence type="ECO:0000256" key="3">
    <source>
        <dbReference type="SAM" id="SignalP"/>
    </source>
</evidence>
<keyword evidence="2" id="KW-0472">Membrane</keyword>
<dbReference type="RefSeq" id="XP_063105079.1">
    <property type="nucleotide sequence ID" value="XM_063249009.1"/>
</dbReference>
<dbReference type="EMBL" id="AAKN02013023">
    <property type="status" value="NOT_ANNOTATED_CDS"/>
    <property type="molecule type" value="Genomic_DNA"/>
</dbReference>
<dbReference type="GO" id="GO:0010008">
    <property type="term" value="C:endosome membrane"/>
    <property type="evidence" value="ECO:0007669"/>
    <property type="project" value="Ensembl"/>
</dbReference>
<proteinExistence type="predicted"/>
<feature type="compositionally biased region" description="Polar residues" evidence="1">
    <location>
        <begin position="317"/>
        <end position="334"/>
    </location>
</feature>
<dbReference type="GeneID" id="100720906"/>
<dbReference type="GO" id="GO:0097106">
    <property type="term" value="P:postsynaptic density organization"/>
    <property type="evidence" value="ECO:0007669"/>
    <property type="project" value="Ensembl"/>
</dbReference>
<evidence type="ECO:0000256" key="1">
    <source>
        <dbReference type="SAM" id="MobiDB-lite"/>
    </source>
</evidence>
<dbReference type="EMBL" id="AAKN02013027">
    <property type="status" value="NOT_ANNOTATED_CDS"/>
    <property type="molecule type" value="Genomic_DNA"/>
</dbReference>
<keyword evidence="3" id="KW-0732">Signal</keyword>
<dbReference type="EMBL" id="AAKN02013029">
    <property type="status" value="NOT_ANNOTATED_CDS"/>
    <property type="molecule type" value="Genomic_DNA"/>
</dbReference>
<reference evidence="5" key="1">
    <citation type="journal article" date="2011" name="Nature">
        <title>A high-resolution map of human evolutionary constraint using 29 mammals.</title>
        <authorList>
            <person name="Lindblad-Toh K."/>
            <person name="Garber M."/>
            <person name="Zuk O."/>
            <person name="Lin M.F."/>
            <person name="Parker B.J."/>
            <person name="Washietl S."/>
            <person name="Kheradpour P."/>
            <person name="Ernst J."/>
            <person name="Jordan G."/>
            <person name="Mauceli E."/>
            <person name="Ward L.D."/>
            <person name="Lowe C.B."/>
            <person name="Holloway A.K."/>
            <person name="Clamp M."/>
            <person name="Gnerre S."/>
            <person name="Alfoldi J."/>
            <person name="Beal K."/>
            <person name="Chang J."/>
            <person name="Clawson H."/>
            <person name="Cuff J."/>
            <person name="Di Palma F."/>
            <person name="Fitzgerald S."/>
            <person name="Flicek P."/>
            <person name="Guttman M."/>
            <person name="Hubisz M.J."/>
            <person name="Jaffe D.B."/>
            <person name="Jungreis I."/>
            <person name="Kent W.J."/>
            <person name="Kostka D."/>
            <person name="Lara M."/>
            <person name="Martins A.L."/>
            <person name="Massingham T."/>
            <person name="Moltke I."/>
            <person name="Raney B.J."/>
            <person name="Rasmussen M.D."/>
            <person name="Robinson J."/>
            <person name="Stark A."/>
            <person name="Vilella A.J."/>
            <person name="Wen J."/>
            <person name="Xie X."/>
            <person name="Zody M.C."/>
            <person name="Baldwin J."/>
            <person name="Bloom T."/>
            <person name="Chin C.W."/>
            <person name="Heiman D."/>
            <person name="Nicol R."/>
            <person name="Nusbaum C."/>
            <person name="Young S."/>
            <person name="Wilkinson J."/>
            <person name="Worley K.C."/>
            <person name="Kovar C.L."/>
            <person name="Muzny D.M."/>
            <person name="Gibbs R.A."/>
            <person name="Cree A."/>
            <person name="Dihn H.H."/>
            <person name="Fowler G."/>
            <person name="Jhangiani S."/>
            <person name="Joshi V."/>
            <person name="Lee S."/>
            <person name="Lewis L.R."/>
            <person name="Nazareth L.V."/>
            <person name="Okwuonu G."/>
            <person name="Santibanez J."/>
            <person name="Warren W.C."/>
            <person name="Mardis E.R."/>
            <person name="Weinstock G.M."/>
            <person name="Wilson R.K."/>
            <person name="Delehaunty K."/>
            <person name="Dooling D."/>
            <person name="Fronik C."/>
            <person name="Fulton L."/>
            <person name="Fulton B."/>
            <person name="Graves T."/>
            <person name="Minx P."/>
            <person name="Sodergren E."/>
            <person name="Birney E."/>
            <person name="Margulies E.H."/>
            <person name="Herrero J."/>
            <person name="Green E.D."/>
            <person name="Haussler D."/>
            <person name="Siepel A."/>
            <person name="Goldman N."/>
            <person name="Pollard K.S."/>
            <person name="Pedersen J.S."/>
            <person name="Lander E.S."/>
            <person name="Kellis M."/>
        </authorList>
    </citation>
    <scope>NUCLEOTIDE SEQUENCE [LARGE SCALE GENOMIC DNA]</scope>
    <source>
        <strain evidence="5">2N</strain>
    </source>
</reference>
<dbReference type="FunCoup" id="H0VZL1">
    <property type="interactions" value="31"/>
</dbReference>
<reference evidence="4" key="3">
    <citation type="submission" date="2025-09" db="UniProtKB">
        <authorList>
            <consortium name="Ensembl"/>
        </authorList>
    </citation>
    <scope>IDENTIFICATION</scope>
    <source>
        <strain evidence="4">2N</strain>
    </source>
</reference>
<sequence length="566" mass="59088">MKRSLQALYCQLLSFILTVTLTEALVVAVQELESLQVLPSGSPPGTMVTAPHSQTTHSSVVTLSPPPDGPSQATATMATAIPHQNGHPPINATSTVLVTATVLHPENPLPTGSPPVAVATTYSHSESHPTGEVTPTILLTKLTGATSRPTTAAPRATTRRSPRLSGSSRKGAGGSSRPILPAPGGHAGRKEGQRGRNQSSTHLGQKRPLGKIFQIYKGNFTGSVASDPSAPSPRTPNVSLPQPQTVAATTAPRNASWVPPPTLLVPAEDSPGLVTADQGGGSNLMSPGKELNTTASAVPTSSQATPVPSQHPHGDTQDSPGLSDSWLTVTPGTNRPPSASFGVFTVMMGPTQAAFNASISAPSQGIPQGISTTPQAPAHPPGISESTVSLAEEEATTSPSMTNRVPSPLSTVVSTATGNFLNRLVPAGTWKPGTAANISHVAEGDKPQHRATICLSKMDIAWVILAISVPISSCSVLLTVCCMRRKKKTANPENNLSYWNNAITMDYFNRHAVELPREIQSLETSEDQLSEPRSPANGDYRDTGMVLVNPFCQETLFVGSDQVSEI</sequence>
<dbReference type="HOGENOM" id="CLU_040547_1_0_1"/>
<dbReference type="GeneTree" id="ENSGT00390000000626"/>
<feature type="compositionally biased region" description="Polar residues" evidence="1">
    <location>
        <begin position="291"/>
        <end position="308"/>
    </location>
</feature>
<dbReference type="GO" id="GO:0097484">
    <property type="term" value="P:dendrite extension"/>
    <property type="evidence" value="ECO:0007669"/>
    <property type="project" value="Ensembl"/>
</dbReference>
<feature type="region of interest" description="Disordered" evidence="1">
    <location>
        <begin position="371"/>
        <end position="408"/>
    </location>
</feature>
<dbReference type="GO" id="GO:0036477">
    <property type="term" value="C:somatodendritic compartment"/>
    <property type="evidence" value="ECO:0007669"/>
    <property type="project" value="Ensembl"/>
</dbReference>
<dbReference type="PANTHER" id="PTHR28673:SF1">
    <property type="entry name" value="TRANSMEMBRANE PROTEIN 108"/>
    <property type="match status" value="1"/>
</dbReference>
<dbReference type="GO" id="GO:0005769">
    <property type="term" value="C:early endosome"/>
    <property type="evidence" value="ECO:0007669"/>
    <property type="project" value="Ensembl"/>
</dbReference>
<dbReference type="RefSeq" id="XP_063105080.1">
    <property type="nucleotide sequence ID" value="XM_063249010.1"/>
</dbReference>
<dbReference type="GO" id="GO:0098696">
    <property type="term" value="P:regulation of neurotransmitter receptor localization to postsynaptic specialization membrane"/>
    <property type="evidence" value="ECO:0007669"/>
    <property type="project" value="Ensembl"/>
</dbReference>
<feature type="compositionally biased region" description="Polar residues" evidence="1">
    <location>
        <begin position="396"/>
        <end position="408"/>
    </location>
</feature>
<dbReference type="GO" id="GO:0098978">
    <property type="term" value="C:glutamatergic synapse"/>
    <property type="evidence" value="ECO:0007669"/>
    <property type="project" value="Ensembl"/>
</dbReference>
<dbReference type="GO" id="GO:1904115">
    <property type="term" value="C:axon cytoplasm"/>
    <property type="evidence" value="ECO:0007669"/>
    <property type="project" value="GOC"/>
</dbReference>
<feature type="region of interest" description="Disordered" evidence="1">
    <location>
        <begin position="142"/>
        <end position="209"/>
    </location>
</feature>
<feature type="region of interest" description="Disordered" evidence="1">
    <location>
        <begin position="223"/>
        <end position="334"/>
    </location>
</feature>
<keyword evidence="5" id="KW-1185">Reference proteome</keyword>
<keyword evidence="2" id="KW-1133">Transmembrane helix</keyword>
<dbReference type="STRING" id="10141.ENSCPOP00000016145"/>
<dbReference type="OMA" id="KPMGATS"/>
<evidence type="ECO:0000313" key="4">
    <source>
        <dbReference type="Ensembl" id="ENSCPOP00000016145.2"/>
    </source>
</evidence>
<dbReference type="VEuPathDB" id="HostDB:ENSCPOG00000027319"/>
<dbReference type="Pfam" id="PF15759">
    <property type="entry name" value="TMEM108"/>
    <property type="match status" value="1"/>
</dbReference>
<dbReference type="RefSeq" id="XP_023415888.1">
    <property type="nucleotide sequence ID" value="XM_023560120.2"/>
</dbReference>
<dbReference type="RefSeq" id="XP_063105081.1">
    <property type="nucleotide sequence ID" value="XM_063249011.1"/>
</dbReference>
<dbReference type="EMBL" id="AAKN02013028">
    <property type="status" value="NOT_ANNOTATED_CDS"/>
    <property type="molecule type" value="Genomic_DNA"/>
</dbReference>
<feature type="transmembrane region" description="Helical" evidence="2">
    <location>
        <begin position="460"/>
        <end position="481"/>
    </location>
</feature>
<dbReference type="GO" id="GO:0008090">
    <property type="term" value="P:retrograde axonal transport"/>
    <property type="evidence" value="ECO:0007669"/>
    <property type="project" value="Ensembl"/>
</dbReference>
<dbReference type="eggNOG" id="ENOG502RXTY">
    <property type="taxonomic scope" value="Eukaryota"/>
</dbReference>
<dbReference type="OrthoDB" id="9944393at2759"/>
<evidence type="ECO:0000313" key="5">
    <source>
        <dbReference type="Proteomes" id="UP000005447"/>
    </source>
</evidence>
<dbReference type="GO" id="GO:0021542">
    <property type="term" value="P:dentate gyrus development"/>
    <property type="evidence" value="ECO:0007669"/>
    <property type="project" value="Ensembl"/>
</dbReference>
<feature type="compositionally biased region" description="Polar residues" evidence="1">
    <location>
        <begin position="235"/>
        <end position="253"/>
    </location>
</feature>
<protein>
    <submittedName>
        <fullName evidence="4">Transmembrane protein 108</fullName>
    </submittedName>
</protein>
<dbReference type="EMBL" id="AAKN02013024">
    <property type="status" value="NOT_ANNOTATED_CDS"/>
    <property type="molecule type" value="Genomic_DNA"/>
</dbReference>
<dbReference type="GO" id="GO:0051388">
    <property type="term" value="P:positive regulation of neurotrophin TRK receptor signaling pathway"/>
    <property type="evidence" value="ECO:0007669"/>
    <property type="project" value="Ensembl"/>
</dbReference>
<dbReference type="RefSeq" id="XP_063105082.1">
    <property type="nucleotide sequence ID" value="XM_063249012.1"/>
</dbReference>
<gene>
    <name evidence="4" type="primary">TMEM108</name>
</gene>
<dbReference type="Bgee" id="ENSCPOG00000027319">
    <property type="expression patterns" value="Expressed in ovary and 11 other cell types or tissues"/>
</dbReference>
<feature type="signal peptide" evidence="3">
    <location>
        <begin position="1"/>
        <end position="24"/>
    </location>
</feature>
<accession>H0VZL1</accession>
<dbReference type="GO" id="GO:0098815">
    <property type="term" value="P:modulation of excitatory postsynaptic potential"/>
    <property type="evidence" value="ECO:0007669"/>
    <property type="project" value="Ensembl"/>
</dbReference>
<dbReference type="GO" id="GO:0006898">
    <property type="term" value="P:receptor-mediated endocytosis"/>
    <property type="evidence" value="ECO:0007669"/>
    <property type="project" value="Ensembl"/>
</dbReference>
<dbReference type="InParanoid" id="H0VZL1"/>
<dbReference type="AlphaFoldDB" id="H0VZL1"/>
<dbReference type="GO" id="GO:0098839">
    <property type="term" value="C:postsynaptic density membrane"/>
    <property type="evidence" value="ECO:0007669"/>
    <property type="project" value="Ensembl"/>
</dbReference>
<evidence type="ECO:0000256" key="2">
    <source>
        <dbReference type="SAM" id="Phobius"/>
    </source>
</evidence>
<dbReference type="GO" id="GO:1990416">
    <property type="term" value="P:cellular response to brain-derived neurotrophic factor stimulus"/>
    <property type="evidence" value="ECO:0007669"/>
    <property type="project" value="Ensembl"/>
</dbReference>
<feature type="chain" id="PRO_5012406942" evidence="3">
    <location>
        <begin position="25"/>
        <end position="566"/>
    </location>
</feature>
<dbReference type="Proteomes" id="UP000005447">
    <property type="component" value="Unassembled WGS sequence"/>
</dbReference>
<dbReference type="InterPro" id="IPR031508">
    <property type="entry name" value="TMEM108"/>
</dbReference>
<dbReference type="EMBL" id="AAKN02013025">
    <property type="status" value="NOT_ANNOTATED_CDS"/>
    <property type="molecule type" value="Genomic_DNA"/>
</dbReference>
<dbReference type="Ensembl" id="ENSCPOT00000025979.2">
    <property type="protein sequence ID" value="ENSCPOP00000016145.2"/>
    <property type="gene ID" value="ENSCPOG00000027319.2"/>
</dbReference>
<feature type="compositionally biased region" description="Low complexity" evidence="1">
    <location>
        <begin position="145"/>
        <end position="156"/>
    </location>
</feature>
<dbReference type="EMBL" id="AAKN02013026">
    <property type="status" value="NOT_ANNOTATED_CDS"/>
    <property type="molecule type" value="Genomic_DNA"/>
</dbReference>